<evidence type="ECO:0000259" key="1">
    <source>
        <dbReference type="Pfam" id="PF12973"/>
    </source>
</evidence>
<evidence type="ECO:0000313" key="3">
    <source>
        <dbReference type="Proteomes" id="UP000004699"/>
    </source>
</evidence>
<organism evidence="2 3">
    <name type="scientific">Luminiphilus syltensis NOR5-1B</name>
    <dbReference type="NCBI Taxonomy" id="565045"/>
    <lineage>
        <taxon>Bacteria</taxon>
        <taxon>Pseudomonadati</taxon>
        <taxon>Pseudomonadota</taxon>
        <taxon>Gammaproteobacteria</taxon>
        <taxon>Cellvibrionales</taxon>
        <taxon>Halieaceae</taxon>
        <taxon>Luminiphilus</taxon>
    </lineage>
</organism>
<proteinExistence type="predicted"/>
<accession>B8KVV3</accession>
<dbReference type="EMBL" id="DS999411">
    <property type="protein sequence ID" value="EED34534.1"/>
    <property type="molecule type" value="Genomic_DNA"/>
</dbReference>
<dbReference type="Proteomes" id="UP000004699">
    <property type="component" value="Unassembled WGS sequence"/>
</dbReference>
<dbReference type="STRING" id="565045.NOR51B_471"/>
<dbReference type="Gene3D" id="2.60.120.10">
    <property type="entry name" value="Jelly Rolls"/>
    <property type="match status" value="1"/>
</dbReference>
<feature type="domain" description="ChrR-like cupin" evidence="1">
    <location>
        <begin position="31"/>
        <end position="128"/>
    </location>
</feature>
<dbReference type="HOGENOM" id="CLU_137800_0_0_6"/>
<protein>
    <recommendedName>
        <fullName evidence="1">ChrR-like cupin domain-containing protein</fullName>
    </recommendedName>
</protein>
<dbReference type="AlphaFoldDB" id="B8KVV3"/>
<dbReference type="RefSeq" id="WP_009019282.1">
    <property type="nucleotide sequence ID" value="NZ_DS999411.1"/>
</dbReference>
<keyword evidence="3" id="KW-1185">Reference proteome</keyword>
<dbReference type="InterPro" id="IPR014710">
    <property type="entry name" value="RmlC-like_jellyroll"/>
</dbReference>
<reference evidence="3" key="1">
    <citation type="journal article" date="2013" name="BMC Microbiol.">
        <title>Taxonomy and evolution of bacteriochlorophyll a-containing members of the OM60/NOR5 clade of marine gammaproteobacteria: description of Luminiphilus syltensis gen. nov., sp. nov., reclassification of Haliea rubra as Pseudohaliea rubra gen. nov., comb. nov., and emendation of Chromatocurvus halotolerans.</title>
        <authorList>
            <person name="Spring S."/>
            <person name="Riedel T."/>
            <person name="Sproer C."/>
            <person name="Yan S."/>
            <person name="Harder J."/>
            <person name="Fuchs B.M."/>
        </authorList>
    </citation>
    <scope>NUCLEOTIDE SEQUENCE [LARGE SCALE GENOMIC DNA]</scope>
    <source>
        <strain evidence="3">NOR51-B</strain>
    </source>
</reference>
<gene>
    <name evidence="2" type="ORF">NOR51B_471</name>
</gene>
<dbReference type="InterPro" id="IPR025979">
    <property type="entry name" value="ChrR-like_cupin_dom"/>
</dbReference>
<dbReference type="InterPro" id="IPR011051">
    <property type="entry name" value="RmlC_Cupin_sf"/>
</dbReference>
<dbReference type="SUPFAM" id="SSF51182">
    <property type="entry name" value="RmlC-like cupins"/>
    <property type="match status" value="1"/>
</dbReference>
<dbReference type="eggNOG" id="COG1917">
    <property type="taxonomic scope" value="Bacteria"/>
</dbReference>
<dbReference type="OrthoDB" id="564955at2"/>
<name>B8KVV3_9GAMM</name>
<dbReference type="CDD" id="cd20302">
    <property type="entry name" value="cupin_DAD"/>
    <property type="match status" value="1"/>
</dbReference>
<dbReference type="Pfam" id="PF12973">
    <property type="entry name" value="Cupin_7"/>
    <property type="match status" value="1"/>
</dbReference>
<evidence type="ECO:0000313" key="2">
    <source>
        <dbReference type="EMBL" id="EED34534.1"/>
    </source>
</evidence>
<sequence>MNNTKTSKQLSDSGTTGIEISRQLKSAFFAQGNLDWAPWVMPDTWFKLLAINPITGGFSMMLKVGPDNIAPIHGHIGSVEGIILEGGFAYEDDWGHAGDYVQEPAGINHKPITGADGMMMFAIAHGPLAGYNDDGSVALILDAREMFRMAEAAGVATHLDKPEHWD</sequence>